<reference evidence="1" key="1">
    <citation type="submission" date="2018-02" db="EMBL/GenBank/DDBJ databases">
        <title>Rhizophora mucronata_Transcriptome.</title>
        <authorList>
            <person name="Meera S.P."/>
            <person name="Sreeshan A."/>
            <person name="Augustine A."/>
        </authorList>
    </citation>
    <scope>NUCLEOTIDE SEQUENCE</scope>
    <source>
        <tissue evidence="1">Leaf</tissue>
    </source>
</reference>
<protein>
    <submittedName>
        <fullName evidence="1">Uncharacterized protein</fullName>
    </submittedName>
</protein>
<accession>A0A2P2KID0</accession>
<name>A0A2P2KID0_RHIMU</name>
<proteinExistence type="predicted"/>
<organism evidence="1">
    <name type="scientific">Rhizophora mucronata</name>
    <name type="common">Asiatic mangrove</name>
    <dbReference type="NCBI Taxonomy" id="61149"/>
    <lineage>
        <taxon>Eukaryota</taxon>
        <taxon>Viridiplantae</taxon>
        <taxon>Streptophyta</taxon>
        <taxon>Embryophyta</taxon>
        <taxon>Tracheophyta</taxon>
        <taxon>Spermatophyta</taxon>
        <taxon>Magnoliopsida</taxon>
        <taxon>eudicotyledons</taxon>
        <taxon>Gunneridae</taxon>
        <taxon>Pentapetalae</taxon>
        <taxon>rosids</taxon>
        <taxon>fabids</taxon>
        <taxon>Malpighiales</taxon>
        <taxon>Rhizophoraceae</taxon>
        <taxon>Rhizophora</taxon>
    </lineage>
</organism>
<dbReference type="EMBL" id="GGEC01025021">
    <property type="protein sequence ID" value="MBX05505.1"/>
    <property type="molecule type" value="Transcribed_RNA"/>
</dbReference>
<dbReference type="AlphaFoldDB" id="A0A2P2KID0"/>
<evidence type="ECO:0000313" key="1">
    <source>
        <dbReference type="EMBL" id="MBX05505.1"/>
    </source>
</evidence>
<sequence length="65" mass="7556">MSCFDTVHKSRVIVIGYHPVVVCEEDKEQIEAKQVHESLHHTFVKYRVVRSEDIQYVICGIILPC</sequence>